<evidence type="ECO:0000256" key="3">
    <source>
        <dbReference type="ARBA" id="ARBA00008919"/>
    </source>
</evidence>
<dbReference type="EC" id="2.4.1.-" evidence="12"/>
<evidence type="ECO:0000256" key="4">
    <source>
        <dbReference type="ARBA" id="ARBA00022676"/>
    </source>
</evidence>
<dbReference type="Pfam" id="PF00852">
    <property type="entry name" value="Glyco_transf_10"/>
    <property type="match status" value="1"/>
</dbReference>
<evidence type="ECO:0000256" key="8">
    <source>
        <dbReference type="ARBA" id="ARBA00022989"/>
    </source>
</evidence>
<dbReference type="GeneID" id="101737386"/>
<dbReference type="InterPro" id="IPR001503">
    <property type="entry name" value="Glyco_trans_10"/>
</dbReference>
<keyword evidence="6 12" id="KW-0812">Transmembrane</keyword>
<keyword evidence="4 12" id="KW-0328">Glycosyltransferase</keyword>
<evidence type="ECO:0000259" key="13">
    <source>
        <dbReference type="Pfam" id="PF00852"/>
    </source>
</evidence>
<evidence type="ECO:0000256" key="9">
    <source>
        <dbReference type="ARBA" id="ARBA00023034"/>
    </source>
</evidence>
<accession>A0A8R2AIP7</accession>
<keyword evidence="9 12" id="KW-0333">Golgi apparatus</keyword>
<dbReference type="AlphaFoldDB" id="A0A8R2AIP7"/>
<feature type="domain" description="Fucosyltransferase N-terminal" evidence="14">
    <location>
        <begin position="44"/>
        <end position="153"/>
    </location>
</feature>
<evidence type="ECO:0000313" key="16">
    <source>
        <dbReference type="Proteomes" id="UP000005204"/>
    </source>
</evidence>
<dbReference type="Proteomes" id="UP000005204">
    <property type="component" value="Unassembled WGS sequence"/>
</dbReference>
<evidence type="ECO:0000256" key="1">
    <source>
        <dbReference type="ARBA" id="ARBA00004447"/>
    </source>
</evidence>
<dbReference type="PANTHER" id="PTHR48438">
    <property type="entry name" value="ALPHA-(1,3)-FUCOSYLTRANSFERASE C-RELATED"/>
    <property type="match status" value="1"/>
</dbReference>
<organism evidence="15 16">
    <name type="scientific">Bombyx mori</name>
    <name type="common">Silk moth</name>
    <dbReference type="NCBI Taxonomy" id="7091"/>
    <lineage>
        <taxon>Eukaryota</taxon>
        <taxon>Metazoa</taxon>
        <taxon>Ecdysozoa</taxon>
        <taxon>Arthropoda</taxon>
        <taxon>Hexapoda</taxon>
        <taxon>Insecta</taxon>
        <taxon>Pterygota</taxon>
        <taxon>Neoptera</taxon>
        <taxon>Endopterygota</taxon>
        <taxon>Lepidoptera</taxon>
        <taxon>Glossata</taxon>
        <taxon>Ditrysia</taxon>
        <taxon>Bombycoidea</taxon>
        <taxon>Bombycidae</taxon>
        <taxon>Bombycinae</taxon>
        <taxon>Bombyx</taxon>
    </lineage>
</organism>
<proteinExistence type="inferred from homology"/>
<dbReference type="Gene3D" id="3.40.50.11660">
    <property type="entry name" value="Glycosyl transferase family 10, C-terminal domain"/>
    <property type="match status" value="1"/>
</dbReference>
<evidence type="ECO:0000259" key="14">
    <source>
        <dbReference type="Pfam" id="PF17039"/>
    </source>
</evidence>
<comment type="similarity">
    <text evidence="3 12">Belongs to the glycosyltransferase 10 family.</text>
</comment>
<dbReference type="InterPro" id="IPR031481">
    <property type="entry name" value="Glyco_tran_10_N"/>
</dbReference>
<dbReference type="RefSeq" id="XP_004922633.2">
    <property type="nucleotide sequence ID" value="XM_004922576.4"/>
</dbReference>
<evidence type="ECO:0000256" key="5">
    <source>
        <dbReference type="ARBA" id="ARBA00022679"/>
    </source>
</evidence>
<keyword evidence="8" id="KW-1133">Transmembrane helix</keyword>
<feature type="domain" description="Fucosyltransferase C-terminal" evidence="13">
    <location>
        <begin position="188"/>
        <end position="355"/>
    </location>
</feature>
<name>A0A8R2AIP7_BOMMO</name>
<keyword evidence="10" id="KW-0472">Membrane</keyword>
<dbReference type="EnsemblMetazoa" id="XM_004922576.3">
    <property type="protein sequence ID" value="XP_004922633.2"/>
    <property type="gene ID" value="LOC101737386"/>
</dbReference>
<keyword evidence="5 12" id="KW-0808">Transferase</keyword>
<dbReference type="PANTHER" id="PTHR48438:SF1">
    <property type="entry name" value="ALPHA-(1,3)-FUCOSYLTRANSFERASE C-RELATED"/>
    <property type="match status" value="1"/>
</dbReference>
<comment type="subcellular location">
    <subcellularLocation>
        <location evidence="1 12">Golgi apparatus</location>
        <location evidence="1 12">Golgi stack membrane</location>
        <topology evidence="1 12">Single-pass type II membrane protein</topology>
    </subcellularLocation>
</comment>
<keyword evidence="7" id="KW-0735">Signal-anchor</keyword>
<keyword evidence="16" id="KW-1185">Reference proteome</keyword>
<sequence length="387" mass="46357">MARFLKLTKFLLHIVFIVLINYFISQKPTNFLKIKKITRFSSDLKHILIWTHLQNFKDSGQGDFINRKCRHINCYLTKNRSLFGDLRYFDAIVFNLQEVSSNEQDLPVARAPHQKYVFAANDSADNYPVCNGVYENFFNWTWTYRTDSAIRYKFFTFTTTSQDNIQMSYQWPDRMEAIIDPVFREELNSKAKGVLTFLDKCQSRSKREVFLKNLQNELSKYNLTVDIFGKCGRACSPRRKSMKPCFWKLRKDYFFYLAMEDSFAKDFMTDSVLYGLKYNSVPIVYGKADYDKFLPPNSYINAMELGEEKLAKTINTIMRNMQIYYEFFAWRNHYAVREMQVLDPCSLCDALNKPEWLEYRWSHSQFRNWWNPEYEDRCPFYSKYLTL</sequence>
<protein>
    <recommendedName>
        <fullName evidence="12">Fucosyltransferase</fullName>
        <ecNumber evidence="12">2.4.1.-</ecNumber>
    </recommendedName>
</protein>
<evidence type="ECO:0000256" key="11">
    <source>
        <dbReference type="ARBA" id="ARBA00023180"/>
    </source>
</evidence>
<evidence type="ECO:0000256" key="10">
    <source>
        <dbReference type="ARBA" id="ARBA00023136"/>
    </source>
</evidence>
<dbReference type="SUPFAM" id="SSF53756">
    <property type="entry name" value="UDP-Glycosyltransferase/glycogen phosphorylase"/>
    <property type="match status" value="1"/>
</dbReference>
<evidence type="ECO:0000256" key="2">
    <source>
        <dbReference type="ARBA" id="ARBA00004922"/>
    </source>
</evidence>
<evidence type="ECO:0000256" key="12">
    <source>
        <dbReference type="RuleBase" id="RU003832"/>
    </source>
</evidence>
<evidence type="ECO:0000313" key="15">
    <source>
        <dbReference type="EnsemblMetazoa" id="XP_004922633.2"/>
    </source>
</evidence>
<dbReference type="GO" id="GO:0008417">
    <property type="term" value="F:fucosyltransferase activity"/>
    <property type="evidence" value="ECO:0007669"/>
    <property type="project" value="InterPro"/>
</dbReference>
<evidence type="ECO:0000256" key="7">
    <source>
        <dbReference type="ARBA" id="ARBA00022968"/>
    </source>
</evidence>
<dbReference type="GO" id="GO:0032580">
    <property type="term" value="C:Golgi cisterna membrane"/>
    <property type="evidence" value="ECO:0007669"/>
    <property type="project" value="UniProtKB-SubCell"/>
</dbReference>
<evidence type="ECO:0000256" key="6">
    <source>
        <dbReference type="ARBA" id="ARBA00022692"/>
    </source>
</evidence>
<dbReference type="InterPro" id="IPR055270">
    <property type="entry name" value="Glyco_tran_10_C"/>
</dbReference>
<reference evidence="16" key="1">
    <citation type="journal article" date="2008" name="Insect Biochem. Mol. Biol.">
        <title>The genome of a lepidopteran model insect, the silkworm Bombyx mori.</title>
        <authorList>
            <consortium name="International Silkworm Genome Consortium"/>
        </authorList>
    </citation>
    <scope>NUCLEOTIDE SEQUENCE [LARGE SCALE GENOMIC DNA]</scope>
    <source>
        <strain evidence="16">p50T</strain>
    </source>
</reference>
<keyword evidence="11" id="KW-0325">Glycoprotein</keyword>
<reference evidence="15" key="2">
    <citation type="submission" date="2022-06" db="UniProtKB">
        <authorList>
            <consortium name="EnsemblMetazoa"/>
        </authorList>
    </citation>
    <scope>IDENTIFICATION</scope>
    <source>
        <strain evidence="15">p50T (Dazao)</strain>
    </source>
</reference>
<dbReference type="Pfam" id="PF17039">
    <property type="entry name" value="Glyco_tran_10_N"/>
    <property type="match status" value="1"/>
</dbReference>
<dbReference type="InterPro" id="IPR038577">
    <property type="entry name" value="GT10-like_C_sf"/>
</dbReference>
<comment type="pathway">
    <text evidence="2">Protein modification; protein glycosylation.</text>
</comment>
<dbReference type="KEGG" id="bmor:101737386"/>